<dbReference type="Gene3D" id="3.20.20.140">
    <property type="entry name" value="Metal-dependent hydrolases"/>
    <property type="match status" value="1"/>
</dbReference>
<organism evidence="2 3">
    <name type="scientific">Thomasclavelia cocleata</name>
    <dbReference type="NCBI Taxonomy" id="69824"/>
    <lineage>
        <taxon>Bacteria</taxon>
        <taxon>Bacillati</taxon>
        <taxon>Bacillota</taxon>
        <taxon>Erysipelotrichia</taxon>
        <taxon>Erysipelotrichales</taxon>
        <taxon>Coprobacillaceae</taxon>
        <taxon>Thomasclavelia</taxon>
    </lineage>
</organism>
<dbReference type="GO" id="GO:0016810">
    <property type="term" value="F:hydrolase activity, acting on carbon-nitrogen (but not peptide) bonds"/>
    <property type="evidence" value="ECO:0007669"/>
    <property type="project" value="InterPro"/>
</dbReference>
<proteinExistence type="predicted"/>
<dbReference type="InterPro" id="IPR032466">
    <property type="entry name" value="Metal_Hydrolase"/>
</dbReference>
<dbReference type="InterPro" id="IPR013108">
    <property type="entry name" value="Amidohydro_3"/>
</dbReference>
<dbReference type="Gene3D" id="2.30.40.10">
    <property type="entry name" value="Urease, subunit C, domain 1"/>
    <property type="match status" value="1"/>
</dbReference>
<evidence type="ECO:0000313" key="2">
    <source>
        <dbReference type="EMBL" id="SET44281.1"/>
    </source>
</evidence>
<dbReference type="Proteomes" id="UP000198558">
    <property type="component" value="Unassembled WGS sequence"/>
</dbReference>
<dbReference type="CDD" id="cd01300">
    <property type="entry name" value="YtcJ_like"/>
    <property type="match status" value="1"/>
</dbReference>
<sequence length="517" mass="58963">MKTLYYNGDILTMENTDFEAIYIENGIIKKCGDFKQLKYSIPDDTELIDLHGKCLMPAFIDSHSHIVSLAKTLNLVDLSNSTSIKEIIEQFNNFINITKPKKNKLLIGYGYDHNFLKEQRHPLAKDLDHIPFPVMISHTSGHMGVINHKAMQLFKLDNNVSDPNGGKYGRDENNQLNGYLEERAFIDFAGKSSTSGDLKKQLIEALGIYASYGITTVQEGFMKKEEFVLLDSLAKENKLYLDVIGYIDIKDNQKLYQDNPSYHQYQNHFKLGGYKLFLDGSPQGKTAWISRPYLDSGDYCGYPIYQDKEVKKYVDSALQEQVQLLTHCNGDMAAKQLLDVFKQKATNTRPVMIHCQILQPEQLPQLKRIGMIPSFFVNHIYYWGDIHLKNLGKRANQISCIHSALKQELPYTFHQDSPVILPNMLESVWCACKRETKAGLILGENEQISVYNALKGVTINAAYQYFEEKYKGSIKEGKIADLIILDKNPCKIAIDDILKINILTTIKDGKVVYNKKL</sequence>
<keyword evidence="3" id="KW-1185">Reference proteome</keyword>
<dbReference type="GeneID" id="78288257"/>
<dbReference type="RefSeq" id="WP_092353569.1">
    <property type="nucleotide sequence ID" value="NZ_FOIN01000011.1"/>
</dbReference>
<dbReference type="Pfam" id="PF07969">
    <property type="entry name" value="Amidohydro_3"/>
    <property type="match status" value="1"/>
</dbReference>
<reference evidence="3" key="1">
    <citation type="submission" date="2016-10" db="EMBL/GenBank/DDBJ databases">
        <authorList>
            <person name="Varghese N."/>
            <person name="Submissions S."/>
        </authorList>
    </citation>
    <scope>NUCLEOTIDE SEQUENCE [LARGE SCALE GENOMIC DNA]</scope>
    <source>
        <strain evidence="3">DSM 1551</strain>
    </source>
</reference>
<protein>
    <recommendedName>
        <fullName evidence="1">Amidohydrolase 3 domain-containing protein</fullName>
    </recommendedName>
</protein>
<dbReference type="PANTHER" id="PTHR22642">
    <property type="entry name" value="IMIDAZOLONEPROPIONASE"/>
    <property type="match status" value="1"/>
</dbReference>
<dbReference type="InterPro" id="IPR033932">
    <property type="entry name" value="YtcJ-like"/>
</dbReference>
<evidence type="ECO:0000259" key="1">
    <source>
        <dbReference type="Pfam" id="PF07969"/>
    </source>
</evidence>
<accession>A0A1I0EFY1</accession>
<dbReference type="EMBL" id="FOIN01000011">
    <property type="protein sequence ID" value="SET44281.1"/>
    <property type="molecule type" value="Genomic_DNA"/>
</dbReference>
<dbReference type="PANTHER" id="PTHR22642:SF2">
    <property type="entry name" value="PROTEIN LONG AFTER FAR-RED 3"/>
    <property type="match status" value="1"/>
</dbReference>
<name>A0A1I0EFY1_9FIRM</name>
<gene>
    <name evidence="2" type="ORF">SAMN04489758_11122</name>
</gene>
<dbReference type="InterPro" id="IPR011059">
    <property type="entry name" value="Metal-dep_hydrolase_composite"/>
</dbReference>
<dbReference type="Gene3D" id="3.10.310.70">
    <property type="match status" value="1"/>
</dbReference>
<dbReference type="SUPFAM" id="SSF51556">
    <property type="entry name" value="Metallo-dependent hydrolases"/>
    <property type="match status" value="1"/>
</dbReference>
<dbReference type="AlphaFoldDB" id="A0A1I0EFY1"/>
<feature type="domain" description="Amidohydrolase 3" evidence="1">
    <location>
        <begin position="46"/>
        <end position="513"/>
    </location>
</feature>
<dbReference type="OrthoDB" id="9767366at2"/>
<dbReference type="SUPFAM" id="SSF51338">
    <property type="entry name" value="Composite domain of metallo-dependent hydrolases"/>
    <property type="match status" value="1"/>
</dbReference>
<evidence type="ECO:0000313" key="3">
    <source>
        <dbReference type="Proteomes" id="UP000198558"/>
    </source>
</evidence>